<keyword evidence="2" id="KW-1185">Reference proteome</keyword>
<comment type="caution">
    <text evidence="1">The sequence shown here is derived from an EMBL/GenBank/DDBJ whole genome shotgun (WGS) entry which is preliminary data.</text>
</comment>
<evidence type="ECO:0000313" key="2">
    <source>
        <dbReference type="Proteomes" id="UP001153365"/>
    </source>
</evidence>
<proteinExistence type="predicted"/>
<accession>A0AAV0AUP2</accession>
<dbReference type="AlphaFoldDB" id="A0AAV0AUP2"/>
<organism evidence="1 2">
    <name type="scientific">Phakopsora pachyrhizi</name>
    <name type="common">Asian soybean rust disease fungus</name>
    <dbReference type="NCBI Taxonomy" id="170000"/>
    <lineage>
        <taxon>Eukaryota</taxon>
        <taxon>Fungi</taxon>
        <taxon>Dikarya</taxon>
        <taxon>Basidiomycota</taxon>
        <taxon>Pucciniomycotina</taxon>
        <taxon>Pucciniomycetes</taxon>
        <taxon>Pucciniales</taxon>
        <taxon>Phakopsoraceae</taxon>
        <taxon>Phakopsora</taxon>
    </lineage>
</organism>
<protein>
    <submittedName>
        <fullName evidence="1">Uncharacterized protein</fullName>
    </submittedName>
</protein>
<name>A0AAV0AUP2_PHAPC</name>
<reference evidence="1" key="1">
    <citation type="submission" date="2022-06" db="EMBL/GenBank/DDBJ databases">
        <authorList>
            <consortium name="SYNGENTA / RWTH Aachen University"/>
        </authorList>
    </citation>
    <scope>NUCLEOTIDE SEQUENCE</scope>
</reference>
<dbReference type="EMBL" id="CALTRL010001649">
    <property type="protein sequence ID" value="CAH7673251.1"/>
    <property type="molecule type" value="Genomic_DNA"/>
</dbReference>
<gene>
    <name evidence="1" type="ORF">PPACK8108_LOCUS8131</name>
</gene>
<evidence type="ECO:0000313" key="1">
    <source>
        <dbReference type="EMBL" id="CAH7673251.1"/>
    </source>
</evidence>
<dbReference type="Proteomes" id="UP001153365">
    <property type="component" value="Unassembled WGS sequence"/>
</dbReference>
<sequence length="127" mass="14774">MARWPWHGVLATIAERGINKNYNPRKNHILIMRYGEKIWILKAPPDSGYCLKIISINVGVLSPLLKFRLKSQFLRIDNMDRVCNLRLFQMNFKNNVIGKRILNLDRGTQAQQQAGMISIQKSSIYFN</sequence>